<dbReference type="InterPro" id="IPR001466">
    <property type="entry name" value="Beta-lactam-related"/>
</dbReference>
<evidence type="ECO:0000313" key="3">
    <source>
        <dbReference type="Proteomes" id="UP000255207"/>
    </source>
</evidence>
<sequence>MQSISAMIQKYCGSQRPTGLVVIREGQIAGTWGSTDHPVNVRSVRKSLLSALYGIAVGEGKINIDDTLEKLAIDDTPPSLSETEKQATVRDLLTCSSGIYHAAAYETRLMGEKRPDRGSHVAGKFWYYNNWDFNALGTIYRQATSQDIFEDFHHKIADPIGMTNYSYRNGVYQKEETSDHPAYLFKMSADDLAKFGLLYLNNGNVNGQQIIPSSWVMESTQPHLLTDAEGFGYGYMWWVSTSDTVNGKGAFVAAGNGGQILAVAPSKQLVIAQTVDLSSNKGRLETAPFFAFTRQVFGHYT</sequence>
<dbReference type="InterPro" id="IPR050789">
    <property type="entry name" value="Diverse_Enzym_Activities"/>
</dbReference>
<dbReference type="Proteomes" id="UP000255207">
    <property type="component" value="Unassembled WGS sequence"/>
</dbReference>
<dbReference type="GO" id="GO:0016787">
    <property type="term" value="F:hydrolase activity"/>
    <property type="evidence" value="ECO:0007669"/>
    <property type="project" value="UniProtKB-KW"/>
</dbReference>
<organism evidence="2 3">
    <name type="scientific">Bosea caraganae</name>
    <dbReference type="NCBI Taxonomy" id="2763117"/>
    <lineage>
        <taxon>Bacteria</taxon>
        <taxon>Pseudomonadati</taxon>
        <taxon>Pseudomonadota</taxon>
        <taxon>Alphaproteobacteria</taxon>
        <taxon>Hyphomicrobiales</taxon>
        <taxon>Boseaceae</taxon>
        <taxon>Bosea</taxon>
    </lineage>
</organism>
<dbReference type="EMBL" id="QQTP01000001">
    <property type="protein sequence ID" value="RDJ29704.1"/>
    <property type="molecule type" value="Genomic_DNA"/>
</dbReference>
<dbReference type="PANTHER" id="PTHR43283:SF7">
    <property type="entry name" value="BETA-LACTAMASE-RELATED DOMAIN-CONTAINING PROTEIN"/>
    <property type="match status" value="1"/>
</dbReference>
<proteinExistence type="predicted"/>
<dbReference type="AlphaFoldDB" id="A0A370LCK9"/>
<reference evidence="3" key="1">
    <citation type="submission" date="2018-07" db="EMBL/GenBank/DDBJ databases">
        <authorList>
            <person name="Safronova V.I."/>
            <person name="Chirak E.R."/>
            <person name="Sazanova A.L."/>
        </authorList>
    </citation>
    <scope>NUCLEOTIDE SEQUENCE [LARGE SCALE GENOMIC DNA]</scope>
    <source>
        <strain evidence="3">RCAM04685</strain>
    </source>
</reference>
<gene>
    <name evidence="2" type="ORF">DWE98_04005</name>
</gene>
<comment type="caution">
    <text evidence="2">The sequence shown here is derived from an EMBL/GenBank/DDBJ whole genome shotgun (WGS) entry which is preliminary data.</text>
</comment>
<evidence type="ECO:0000313" key="2">
    <source>
        <dbReference type="EMBL" id="RDJ29704.1"/>
    </source>
</evidence>
<keyword evidence="3" id="KW-1185">Reference proteome</keyword>
<dbReference type="Pfam" id="PF00144">
    <property type="entry name" value="Beta-lactamase"/>
    <property type="match status" value="1"/>
</dbReference>
<keyword evidence="2" id="KW-0378">Hydrolase</keyword>
<dbReference type="InterPro" id="IPR012338">
    <property type="entry name" value="Beta-lactam/transpept-like"/>
</dbReference>
<accession>A0A370LCK9</accession>
<evidence type="ECO:0000259" key="1">
    <source>
        <dbReference type="Pfam" id="PF00144"/>
    </source>
</evidence>
<dbReference type="Gene3D" id="3.40.710.10">
    <property type="entry name" value="DD-peptidase/beta-lactamase superfamily"/>
    <property type="match status" value="1"/>
</dbReference>
<dbReference type="OrthoDB" id="9814204at2"/>
<dbReference type="PANTHER" id="PTHR43283">
    <property type="entry name" value="BETA-LACTAMASE-RELATED"/>
    <property type="match status" value="1"/>
</dbReference>
<dbReference type="SUPFAM" id="SSF56601">
    <property type="entry name" value="beta-lactamase/transpeptidase-like"/>
    <property type="match status" value="1"/>
</dbReference>
<name>A0A370LCK9_9HYPH</name>
<feature type="domain" description="Beta-lactamase-related" evidence="1">
    <location>
        <begin position="20"/>
        <end position="273"/>
    </location>
</feature>
<dbReference type="RefSeq" id="WP_114827817.1">
    <property type="nucleotide sequence ID" value="NZ_QQTO01000019.1"/>
</dbReference>
<protein>
    <submittedName>
        <fullName evidence="2">Class C beta-lactamase-related serine hydrolase</fullName>
    </submittedName>
</protein>